<comment type="caution">
    <text evidence="1">The sequence shown here is derived from an EMBL/GenBank/DDBJ whole genome shotgun (WGS) entry which is preliminary data.</text>
</comment>
<gene>
    <name evidence="1" type="ORF">HRQ87_18425</name>
</gene>
<proteinExistence type="predicted"/>
<name>A0ABX2IV35_9RHOB</name>
<organism evidence="1 2">
    <name type="scientific">Parasulfitobacter algicola</name>
    <dbReference type="NCBI Taxonomy" id="2614809"/>
    <lineage>
        <taxon>Bacteria</taxon>
        <taxon>Pseudomonadati</taxon>
        <taxon>Pseudomonadota</taxon>
        <taxon>Alphaproteobacteria</taxon>
        <taxon>Rhodobacterales</taxon>
        <taxon>Roseobacteraceae</taxon>
        <taxon>Parasulfitobacter</taxon>
    </lineage>
</organism>
<protein>
    <recommendedName>
        <fullName evidence="3">AraC family transcriptional regulator</fullName>
    </recommendedName>
</protein>
<reference evidence="1 2" key="1">
    <citation type="submission" date="2020-06" db="EMBL/GenBank/DDBJ databases">
        <title>Sulfitobacter algicola sp. nov., isolated from green algae.</title>
        <authorList>
            <person name="Wang C."/>
        </authorList>
    </citation>
    <scope>NUCLEOTIDE SEQUENCE [LARGE SCALE GENOMIC DNA]</scope>
    <source>
        <strain evidence="1 2">1151</strain>
    </source>
</reference>
<evidence type="ECO:0000313" key="2">
    <source>
        <dbReference type="Proteomes" id="UP000777935"/>
    </source>
</evidence>
<keyword evidence="2" id="KW-1185">Reference proteome</keyword>
<evidence type="ECO:0000313" key="1">
    <source>
        <dbReference type="EMBL" id="NSX56763.1"/>
    </source>
</evidence>
<evidence type="ECO:0008006" key="3">
    <source>
        <dbReference type="Google" id="ProtNLM"/>
    </source>
</evidence>
<dbReference type="Proteomes" id="UP000777935">
    <property type="component" value="Unassembled WGS sequence"/>
</dbReference>
<dbReference type="EMBL" id="JABUFE010000018">
    <property type="protein sequence ID" value="NSX56763.1"/>
    <property type="molecule type" value="Genomic_DNA"/>
</dbReference>
<accession>A0ABX2IV35</accession>
<sequence length="191" mass="20773">MMQSVDAHTSVTISRIAAIVPALAQGKLRPLLSETSWTDIDQSPRMCRILASHIVSCLDLHQISDGVLTLLQHGTPRLQRAVNFAGAALCASYLRRLIQKSDIEAIISDIGTQAHSFAMSYDRAPTGLIDCKINTAIIRHIGLSAFASWRTRISKAEDRLIRLAFPEYDDAFALPPAAADVFELAMGASDA</sequence>